<feature type="transmembrane region" description="Helical" evidence="2">
    <location>
        <begin position="84"/>
        <end position="115"/>
    </location>
</feature>
<evidence type="ECO:0000313" key="4">
    <source>
        <dbReference type="EMBL" id="MBC3898892.1"/>
    </source>
</evidence>
<evidence type="ECO:0000256" key="1">
    <source>
        <dbReference type="ARBA" id="ARBA00022801"/>
    </source>
</evidence>
<evidence type="ECO:0000259" key="3">
    <source>
        <dbReference type="SMART" id="SM00331"/>
    </source>
</evidence>
<feature type="transmembrane region" description="Helical" evidence="2">
    <location>
        <begin position="178"/>
        <end position="196"/>
    </location>
</feature>
<feature type="transmembrane region" description="Helical" evidence="2">
    <location>
        <begin position="23"/>
        <end position="41"/>
    </location>
</feature>
<dbReference type="PANTHER" id="PTHR43156:SF2">
    <property type="entry name" value="STAGE II SPORULATION PROTEIN E"/>
    <property type="match status" value="1"/>
</dbReference>
<dbReference type="Pfam" id="PF07228">
    <property type="entry name" value="SpoIIE"/>
    <property type="match status" value="1"/>
</dbReference>
<keyword evidence="2" id="KW-1133">Transmembrane helix</keyword>
<name>A0ABR6YUM2_9FIRM</name>
<evidence type="ECO:0000313" key="5">
    <source>
        <dbReference type="Proteomes" id="UP000622405"/>
    </source>
</evidence>
<dbReference type="Proteomes" id="UP000622405">
    <property type="component" value="Unassembled WGS sequence"/>
</dbReference>
<keyword evidence="2" id="KW-0812">Transmembrane</keyword>
<keyword evidence="2" id="KW-0472">Membrane</keyword>
<dbReference type="EMBL" id="WJBE01000003">
    <property type="protein sequence ID" value="MBC3898892.1"/>
    <property type="molecule type" value="Genomic_DNA"/>
</dbReference>
<feature type="domain" description="PPM-type phosphatase" evidence="3">
    <location>
        <begin position="241"/>
        <end position="458"/>
    </location>
</feature>
<accession>A0ABR6YUM2</accession>
<keyword evidence="1" id="KW-0378">Hydrolase</keyword>
<dbReference type="InterPro" id="IPR001932">
    <property type="entry name" value="PPM-type_phosphatase-like_dom"/>
</dbReference>
<dbReference type="PANTHER" id="PTHR43156">
    <property type="entry name" value="STAGE II SPORULATION PROTEIN E-RELATED"/>
    <property type="match status" value="1"/>
</dbReference>
<dbReference type="InterPro" id="IPR036457">
    <property type="entry name" value="PPM-type-like_dom_sf"/>
</dbReference>
<feature type="transmembrane region" description="Helical" evidence="2">
    <location>
        <begin position="53"/>
        <end position="72"/>
    </location>
</feature>
<proteinExistence type="predicted"/>
<evidence type="ECO:0000256" key="2">
    <source>
        <dbReference type="SAM" id="Phobius"/>
    </source>
</evidence>
<dbReference type="InterPro" id="IPR052016">
    <property type="entry name" value="Bact_Sigma-Reg"/>
</dbReference>
<keyword evidence="5" id="KW-1185">Reference proteome</keyword>
<reference evidence="4 5" key="1">
    <citation type="journal article" date="2020" name="mSystems">
        <title>Defining Genomic and Predicted Metabolic Features of the Acetobacterium Genus.</title>
        <authorList>
            <person name="Ross D.E."/>
            <person name="Marshall C.W."/>
            <person name="Gulliver D."/>
            <person name="May H.D."/>
            <person name="Norman R.S."/>
        </authorList>
    </citation>
    <scope>NUCLEOTIDE SEQUENCE [LARGE SCALE GENOMIC DNA]</scope>
    <source>
        <strain evidence="4 5">DSM 4132</strain>
    </source>
</reference>
<gene>
    <name evidence="4" type="ORF">GH811_04600</name>
</gene>
<sequence length="460" mass="51769">MVINDSEKNNEIFIENEDKANQYAAKCLIIVAAIVGSVWILNSINFFIISKMLMNIAMPTSITLFLLPSLLVKMISGQKWYLKYLIMACTIMGMTSLSTMMTYHTILAWICPLLISCHYYSKKFTAWTLAGSVVFMTMAIFAGLYVGLWDSNMMAEMDGVKERIITANILIRTFKFYYLPRVFTLIAFAPICFTLMDRTRALLNKQKKDNEEKERISAELNVATEIQTSMLPSIFPDFTNRAEFEIYATMKPAKEVGGDFYDFFSIDDDHLAVVIADVSGKGVPAALFMVVAKTLIKNQAQVGRTPVEIFTLVNAQLCENNEVGMFVTAFMGVYEISTHHFVCVNAGHNPPLLKRADGSFEYLKLHTGFVLGGMEEIKYKQQEMQLTSGDELYLYTDGVTEATNINDELYGEDRLLAALNNNRDLNTDELLSSIKNDIDSFVNGAPQFDDITMVAFKIGI</sequence>
<dbReference type="SUPFAM" id="SSF81606">
    <property type="entry name" value="PP2C-like"/>
    <property type="match status" value="1"/>
</dbReference>
<comment type="caution">
    <text evidence="4">The sequence shown here is derived from an EMBL/GenBank/DDBJ whole genome shotgun (WGS) entry which is preliminary data.</text>
</comment>
<dbReference type="SMART" id="SM00331">
    <property type="entry name" value="PP2C_SIG"/>
    <property type="match status" value="1"/>
</dbReference>
<organism evidence="4 5">
    <name type="scientific">Acetobacterium malicum</name>
    <dbReference type="NCBI Taxonomy" id="52692"/>
    <lineage>
        <taxon>Bacteria</taxon>
        <taxon>Bacillati</taxon>
        <taxon>Bacillota</taxon>
        <taxon>Clostridia</taxon>
        <taxon>Eubacteriales</taxon>
        <taxon>Eubacteriaceae</taxon>
        <taxon>Acetobacterium</taxon>
    </lineage>
</organism>
<dbReference type="Gene3D" id="3.60.40.10">
    <property type="entry name" value="PPM-type phosphatase domain"/>
    <property type="match status" value="1"/>
</dbReference>
<protein>
    <submittedName>
        <fullName evidence="4">SpoIIE family protein phosphatase</fullName>
    </submittedName>
</protein>
<dbReference type="RefSeq" id="WP_186893617.1">
    <property type="nucleotide sequence ID" value="NZ_WJBE01000003.1"/>
</dbReference>
<feature type="transmembrane region" description="Helical" evidence="2">
    <location>
        <begin position="127"/>
        <end position="148"/>
    </location>
</feature>